<keyword evidence="3 5" id="KW-0456">Lyase</keyword>
<evidence type="ECO:0000256" key="3">
    <source>
        <dbReference type="ARBA" id="ARBA00023239"/>
    </source>
</evidence>
<evidence type="ECO:0000256" key="2">
    <source>
        <dbReference type="ARBA" id="ARBA00022898"/>
    </source>
</evidence>
<evidence type="ECO:0000313" key="6">
    <source>
        <dbReference type="Proteomes" id="UP000533269"/>
    </source>
</evidence>
<dbReference type="Proteomes" id="UP000533269">
    <property type="component" value="Unassembled WGS sequence"/>
</dbReference>
<dbReference type="NCBIfam" id="NF006094">
    <property type="entry name" value="PRK08246.1"/>
    <property type="match status" value="1"/>
</dbReference>
<dbReference type="PANTHER" id="PTHR48078:SF6">
    <property type="entry name" value="L-THREONINE DEHYDRATASE CATABOLIC TDCB"/>
    <property type="match status" value="1"/>
</dbReference>
<evidence type="ECO:0000313" key="5">
    <source>
        <dbReference type="EMBL" id="MBB2901321.1"/>
    </source>
</evidence>
<reference evidence="5 6" key="2">
    <citation type="submission" date="2020-08" db="EMBL/GenBank/DDBJ databases">
        <authorList>
            <person name="Partida-Martinez L."/>
            <person name="Huntemann M."/>
            <person name="Clum A."/>
            <person name="Wang J."/>
            <person name="Palaniappan K."/>
            <person name="Ritter S."/>
            <person name="Chen I.-M."/>
            <person name="Stamatis D."/>
            <person name="Reddy T."/>
            <person name="O'Malley R."/>
            <person name="Daum C."/>
            <person name="Shapiro N."/>
            <person name="Ivanova N."/>
            <person name="Kyrpides N."/>
            <person name="Woyke T."/>
        </authorList>
    </citation>
    <scope>NUCLEOTIDE SEQUENCE [LARGE SCALE GENOMIC DNA]</scope>
    <source>
        <strain evidence="5 6">AS2.23</strain>
    </source>
</reference>
<dbReference type="GO" id="GO:0009097">
    <property type="term" value="P:isoleucine biosynthetic process"/>
    <property type="evidence" value="ECO:0007669"/>
    <property type="project" value="TreeGrafter"/>
</dbReference>
<dbReference type="InterPro" id="IPR001926">
    <property type="entry name" value="TrpB-like_PALP"/>
</dbReference>
<dbReference type="InterPro" id="IPR036052">
    <property type="entry name" value="TrpB-like_PALP_sf"/>
</dbReference>
<dbReference type="InterPro" id="IPR050147">
    <property type="entry name" value="Ser/Thr_Dehydratase"/>
</dbReference>
<protein>
    <submittedName>
        <fullName evidence="5">Threonine dehydratase</fullName>
        <ecNumber evidence="5">4.3.1.19</ecNumber>
    </submittedName>
</protein>
<dbReference type="SUPFAM" id="SSF53686">
    <property type="entry name" value="Tryptophan synthase beta subunit-like PLP-dependent enzymes"/>
    <property type="match status" value="1"/>
</dbReference>
<dbReference type="GO" id="GO:0003941">
    <property type="term" value="F:L-serine ammonia-lyase activity"/>
    <property type="evidence" value="ECO:0007669"/>
    <property type="project" value="TreeGrafter"/>
</dbReference>
<proteinExistence type="predicted"/>
<dbReference type="RefSeq" id="WP_183391278.1">
    <property type="nucleotide sequence ID" value="NZ_JACHVY010000001.1"/>
</dbReference>
<evidence type="ECO:0000259" key="4">
    <source>
        <dbReference type="Pfam" id="PF00291"/>
    </source>
</evidence>
<dbReference type="GO" id="GO:0006567">
    <property type="term" value="P:L-threonine catabolic process"/>
    <property type="evidence" value="ECO:0007669"/>
    <property type="project" value="TreeGrafter"/>
</dbReference>
<comment type="caution">
    <text evidence="5">The sequence shown here is derived from an EMBL/GenBank/DDBJ whole genome shotgun (WGS) entry which is preliminary data.</text>
</comment>
<dbReference type="InterPro" id="IPR000634">
    <property type="entry name" value="Ser/Thr_deHydtase_PyrdxlP-BS"/>
</dbReference>
<dbReference type="GO" id="GO:0030170">
    <property type="term" value="F:pyridoxal phosphate binding"/>
    <property type="evidence" value="ECO:0007669"/>
    <property type="project" value="InterPro"/>
</dbReference>
<dbReference type="Pfam" id="PF00291">
    <property type="entry name" value="PALP"/>
    <property type="match status" value="1"/>
</dbReference>
<organism evidence="5 6">
    <name type="scientific">Kineococcus radiotolerans</name>
    <dbReference type="NCBI Taxonomy" id="131568"/>
    <lineage>
        <taxon>Bacteria</taxon>
        <taxon>Bacillati</taxon>
        <taxon>Actinomycetota</taxon>
        <taxon>Actinomycetes</taxon>
        <taxon>Kineosporiales</taxon>
        <taxon>Kineosporiaceae</taxon>
        <taxon>Kineococcus</taxon>
    </lineage>
</organism>
<dbReference type="AlphaFoldDB" id="A0A7W4XWQ8"/>
<gene>
    <name evidence="5" type="ORF">FHR75_002109</name>
</gene>
<dbReference type="GO" id="GO:0004794">
    <property type="term" value="F:threonine deaminase activity"/>
    <property type="evidence" value="ECO:0007669"/>
    <property type="project" value="UniProtKB-EC"/>
</dbReference>
<dbReference type="PROSITE" id="PS00165">
    <property type="entry name" value="DEHYDRATASE_SER_THR"/>
    <property type="match status" value="1"/>
</dbReference>
<name>A0A7W4XWQ8_KINRA</name>
<dbReference type="EMBL" id="JACHVY010000001">
    <property type="protein sequence ID" value="MBB2901321.1"/>
    <property type="molecule type" value="Genomic_DNA"/>
</dbReference>
<sequence length="313" mass="31760">MNPLAAERPLSLQDVQEAAARTAGRVRRTPVLPVGAGRWLKLEQLQHTGSFKARGAFNRQLAARERGELDPVRGIVAASGGNAGLAHAHAAAELGVPATVFVPGTAPAVKVDRLRGLGADVRLVGNEYAQAHEAAVGFAEQRGAVFCHAYDQPEIAAGAGTLALELLEDVPDLDTVVVAVGGGGLFAGVAAALEGRVRVVAVETAGAPTLHRALAAGEPVDVAVSGVAADSLGARRVGAIAFDLARRTSPVSLLVEDAAATAARSELWSRFRVAAEHGAATAWAGLGPGGYEPAAGERVAVVVCGANTDPATL</sequence>
<reference evidence="5 6" key="1">
    <citation type="submission" date="2020-08" db="EMBL/GenBank/DDBJ databases">
        <title>The Agave Microbiome: Exploring the role of microbial communities in plant adaptations to desert environments.</title>
        <authorList>
            <person name="Partida-Martinez L.P."/>
        </authorList>
    </citation>
    <scope>NUCLEOTIDE SEQUENCE [LARGE SCALE GENOMIC DNA]</scope>
    <source>
        <strain evidence="5 6">AS2.23</strain>
    </source>
</reference>
<keyword evidence="2" id="KW-0663">Pyridoxal phosphate</keyword>
<accession>A0A7W4XWQ8</accession>
<evidence type="ECO:0000256" key="1">
    <source>
        <dbReference type="ARBA" id="ARBA00001933"/>
    </source>
</evidence>
<dbReference type="Gene3D" id="3.40.50.1100">
    <property type="match status" value="2"/>
</dbReference>
<dbReference type="PANTHER" id="PTHR48078">
    <property type="entry name" value="THREONINE DEHYDRATASE, MITOCHONDRIAL-RELATED"/>
    <property type="match status" value="1"/>
</dbReference>
<feature type="domain" description="Tryptophan synthase beta chain-like PALP" evidence="4">
    <location>
        <begin position="27"/>
        <end position="305"/>
    </location>
</feature>
<dbReference type="GO" id="GO:0006565">
    <property type="term" value="P:L-serine catabolic process"/>
    <property type="evidence" value="ECO:0007669"/>
    <property type="project" value="TreeGrafter"/>
</dbReference>
<comment type="cofactor">
    <cofactor evidence="1">
        <name>pyridoxal 5'-phosphate</name>
        <dbReference type="ChEBI" id="CHEBI:597326"/>
    </cofactor>
</comment>
<dbReference type="EC" id="4.3.1.19" evidence="5"/>